<dbReference type="Proteomes" id="UP001078573">
    <property type="component" value="Unassembled WGS sequence"/>
</dbReference>
<reference evidence="1" key="1">
    <citation type="submission" date="2022-02" db="EMBL/GenBank/DDBJ databases">
        <title>Crop Bioprotection Bacillus Genome Sequencing.</title>
        <authorList>
            <person name="Dunlap C."/>
        </authorList>
    </citation>
    <scope>NUCLEOTIDE SEQUENCE</scope>
    <source>
        <strain evidence="1">WR1O2A-53</strain>
    </source>
</reference>
<dbReference type="EMBL" id="JALAPQ010000026">
    <property type="protein sequence ID" value="MCY8458889.1"/>
    <property type="molecule type" value="Genomic_DNA"/>
</dbReference>
<name>A0A9Q4E8R1_BACSC</name>
<evidence type="ECO:0000313" key="1">
    <source>
        <dbReference type="EMBL" id="MCY8458889.1"/>
    </source>
</evidence>
<comment type="caution">
    <text evidence="1">The sequence shown here is derived from an EMBL/GenBank/DDBJ whole genome shotgun (WGS) entry which is preliminary data.</text>
</comment>
<proteinExistence type="predicted"/>
<protein>
    <submittedName>
        <fullName evidence="1">Uncharacterized protein</fullName>
    </submittedName>
</protein>
<evidence type="ECO:0000313" key="2">
    <source>
        <dbReference type="Proteomes" id="UP001078573"/>
    </source>
</evidence>
<organism evidence="1 2">
    <name type="scientific">Bacillus spizizenii</name>
    <name type="common">Bacillus subtilis subsp. spizizenii</name>
    <dbReference type="NCBI Taxonomy" id="96241"/>
    <lineage>
        <taxon>Bacteria</taxon>
        <taxon>Bacillati</taxon>
        <taxon>Bacillota</taxon>
        <taxon>Bacilli</taxon>
        <taxon>Bacillales</taxon>
        <taxon>Bacillaceae</taxon>
        <taxon>Bacillus</taxon>
    </lineage>
</organism>
<dbReference type="AlphaFoldDB" id="A0A9Q4E8R1"/>
<gene>
    <name evidence="1" type="ORF">MOC89_18760</name>
</gene>
<accession>A0A9Q4E8R1</accession>
<sequence length="147" mass="17103">MSTETLQKFLEKVAAKKILDNINSVLSREDIKQKQLSIRTGKSDNAFNKMLNEMKIPKLTTILRYLESVNEILRERKSEEITLEQFIDDEALEIIKVTNNITDADLTVFLSDNKSLLKSTIYYFELLKKKKKISAEEEKIYIKIKGL</sequence>